<evidence type="ECO:0000256" key="3">
    <source>
        <dbReference type="ARBA" id="ARBA00022801"/>
    </source>
</evidence>
<evidence type="ECO:0000256" key="4">
    <source>
        <dbReference type="ARBA" id="ARBA00022842"/>
    </source>
</evidence>
<dbReference type="InterPro" id="IPR036412">
    <property type="entry name" value="HAD-like_sf"/>
</dbReference>
<reference evidence="6" key="1">
    <citation type="journal article" date="2019" name="Int. J. Syst. Evol. Microbiol.">
        <title>The Global Catalogue of Microorganisms (GCM) 10K type strain sequencing project: providing services to taxonomists for standard genome sequencing and annotation.</title>
        <authorList>
            <consortium name="The Broad Institute Genomics Platform"/>
            <consortium name="The Broad Institute Genome Sequencing Center for Infectious Disease"/>
            <person name="Wu L."/>
            <person name="Ma J."/>
        </authorList>
    </citation>
    <scope>NUCLEOTIDE SEQUENCE [LARGE SCALE GENOMIC DNA]</scope>
    <source>
        <strain evidence="6">CCUG 58411</strain>
    </source>
</reference>
<dbReference type="PANTHER" id="PTHR46470:SF2">
    <property type="entry name" value="GLYCERALDEHYDE 3-PHOSPHATE PHOSPHATASE"/>
    <property type="match status" value="1"/>
</dbReference>
<dbReference type="Gene3D" id="1.10.150.520">
    <property type="match status" value="1"/>
</dbReference>
<dbReference type="InterPro" id="IPR023214">
    <property type="entry name" value="HAD_sf"/>
</dbReference>
<keyword evidence="2" id="KW-0479">Metal-binding</keyword>
<gene>
    <name evidence="5" type="ORF">ACFQ2T_02810</name>
</gene>
<dbReference type="SFLD" id="SFLDG01129">
    <property type="entry name" value="C1.5:_HAD__Beta-PGM__Phosphata"/>
    <property type="match status" value="1"/>
</dbReference>
<dbReference type="EMBL" id="JBHTLN010000001">
    <property type="protein sequence ID" value="MFD1121420.1"/>
    <property type="molecule type" value="Genomic_DNA"/>
</dbReference>
<keyword evidence="4" id="KW-0460">Magnesium</keyword>
<proteinExistence type="predicted"/>
<dbReference type="Proteomes" id="UP001597206">
    <property type="component" value="Unassembled WGS sequence"/>
</dbReference>
<dbReference type="SUPFAM" id="SSF56784">
    <property type="entry name" value="HAD-like"/>
    <property type="match status" value="1"/>
</dbReference>
<dbReference type="InterPro" id="IPR006439">
    <property type="entry name" value="HAD-SF_hydro_IA"/>
</dbReference>
<dbReference type="Pfam" id="PF13419">
    <property type="entry name" value="HAD_2"/>
    <property type="match status" value="1"/>
</dbReference>
<dbReference type="EC" id="3.1.3.-" evidence="5"/>
<evidence type="ECO:0000256" key="1">
    <source>
        <dbReference type="ARBA" id="ARBA00001946"/>
    </source>
</evidence>
<dbReference type="NCBIfam" id="TIGR01509">
    <property type="entry name" value="HAD-SF-IA-v3"/>
    <property type="match status" value="1"/>
</dbReference>
<dbReference type="InterPro" id="IPR041492">
    <property type="entry name" value="HAD_2"/>
</dbReference>
<name>A0ABW3PB61_9PROT</name>
<evidence type="ECO:0000313" key="5">
    <source>
        <dbReference type="EMBL" id="MFD1121420.1"/>
    </source>
</evidence>
<protein>
    <submittedName>
        <fullName evidence="5">HAD family hydrolase</fullName>
        <ecNumber evidence="5">3.1.3.-</ecNumber>
    </submittedName>
</protein>
<dbReference type="PANTHER" id="PTHR46470">
    <property type="entry name" value="N-ACYLNEURAMINATE-9-PHOSPHATASE"/>
    <property type="match status" value="1"/>
</dbReference>
<sequence length="226" mass="24789">MRAVLFDLDGTLHDRAAGLVAFVRDQFIRFGIDPKQLNRFVSRFIALDANGKVWKTEVYSQLIKEFELMGSPTVEALVKEYLGLYPGFAMPMADAKYVLEILKTRQIVVGIVTNGRSDLQRSVITALGFDALVSAIVISEEVGVRKPQREIFDRALKKLGVSAAETIFVGDDAVADIEGALNAGLYTVAFHCVAPEEVTSTNTLREVLQAIDSRFDTHHLATGNAA</sequence>
<dbReference type="InterPro" id="IPR051400">
    <property type="entry name" value="HAD-like_hydrolase"/>
</dbReference>
<accession>A0ABW3PB61</accession>
<comment type="caution">
    <text evidence="5">The sequence shown here is derived from an EMBL/GenBank/DDBJ whole genome shotgun (WGS) entry which is preliminary data.</text>
</comment>
<evidence type="ECO:0000256" key="2">
    <source>
        <dbReference type="ARBA" id="ARBA00022723"/>
    </source>
</evidence>
<keyword evidence="3 5" id="KW-0378">Hydrolase</keyword>
<organism evidence="5 6">
    <name type="scientific">Methylophilus flavus</name>
    <dbReference type="NCBI Taxonomy" id="640084"/>
    <lineage>
        <taxon>Bacteria</taxon>
        <taxon>Pseudomonadati</taxon>
        <taxon>Pseudomonadota</taxon>
        <taxon>Betaproteobacteria</taxon>
        <taxon>Nitrosomonadales</taxon>
        <taxon>Methylophilaceae</taxon>
        <taxon>Methylophilus</taxon>
    </lineage>
</organism>
<evidence type="ECO:0000313" key="6">
    <source>
        <dbReference type="Proteomes" id="UP001597206"/>
    </source>
</evidence>
<dbReference type="NCBIfam" id="TIGR01549">
    <property type="entry name" value="HAD-SF-IA-v1"/>
    <property type="match status" value="1"/>
</dbReference>
<dbReference type="RefSeq" id="WP_379030199.1">
    <property type="nucleotide sequence ID" value="NZ_JBHTLN010000001.1"/>
</dbReference>
<dbReference type="SFLD" id="SFLDS00003">
    <property type="entry name" value="Haloacid_Dehalogenase"/>
    <property type="match status" value="1"/>
</dbReference>
<keyword evidence="6" id="KW-1185">Reference proteome</keyword>
<comment type="cofactor">
    <cofactor evidence="1">
        <name>Mg(2+)</name>
        <dbReference type="ChEBI" id="CHEBI:18420"/>
    </cofactor>
</comment>
<dbReference type="GO" id="GO:0016787">
    <property type="term" value="F:hydrolase activity"/>
    <property type="evidence" value="ECO:0007669"/>
    <property type="project" value="UniProtKB-KW"/>
</dbReference>
<dbReference type="Gene3D" id="3.40.50.1000">
    <property type="entry name" value="HAD superfamily/HAD-like"/>
    <property type="match status" value="1"/>
</dbReference>